<organism evidence="2 3">
    <name type="scientific">Cudoniella acicularis</name>
    <dbReference type="NCBI Taxonomy" id="354080"/>
    <lineage>
        <taxon>Eukaryota</taxon>
        <taxon>Fungi</taxon>
        <taxon>Dikarya</taxon>
        <taxon>Ascomycota</taxon>
        <taxon>Pezizomycotina</taxon>
        <taxon>Leotiomycetes</taxon>
        <taxon>Helotiales</taxon>
        <taxon>Tricladiaceae</taxon>
        <taxon>Cudoniella</taxon>
    </lineage>
</organism>
<reference evidence="2 3" key="1">
    <citation type="submission" date="2020-03" db="EMBL/GenBank/DDBJ databases">
        <title>Draft Genome Sequence of Cudoniella acicularis.</title>
        <authorList>
            <person name="Buettner E."/>
            <person name="Kellner H."/>
        </authorList>
    </citation>
    <scope>NUCLEOTIDE SEQUENCE [LARGE SCALE GENOMIC DNA]</scope>
    <source>
        <strain evidence="2 3">DSM 108380</strain>
    </source>
</reference>
<dbReference type="Proteomes" id="UP000566819">
    <property type="component" value="Unassembled WGS sequence"/>
</dbReference>
<comment type="caution">
    <text evidence="2">The sequence shown here is derived from an EMBL/GenBank/DDBJ whole genome shotgun (WGS) entry which is preliminary data.</text>
</comment>
<proteinExistence type="predicted"/>
<dbReference type="EMBL" id="JAAMPI010000081">
    <property type="protein sequence ID" value="KAF4636122.1"/>
    <property type="molecule type" value="Genomic_DNA"/>
</dbReference>
<gene>
    <name evidence="2" type="ORF">G7Y89_g1965</name>
</gene>
<evidence type="ECO:0000313" key="3">
    <source>
        <dbReference type="Proteomes" id="UP000566819"/>
    </source>
</evidence>
<sequence>MSAWYLRYFAAFALRAAGAPLTQFDITAGVEPPDGAPPAKLQPATLAAFQLAGYNENLEAAFFEEGLQNMTSHWRRMPQFPVDIIDVIEKIAADEEVHVETAEGIVKHFNGTVVPRCKYKFPVNNVEEFLALSHAITNIGIGGVIGPADTFAKNEALPVRNIAGVLAVEARHDAFFRLTLQSLRAIRRSRILRSQLADWHPPSDGCEGLYLWLHRNLRTRHWIELLPRSYQDVGKQDTLFIGWLNQANKPAYVPLQITGAGQGYANIPEQLQGIAFAVLTNNTNALNVDDITLQALAIAPPLPIS</sequence>
<evidence type="ECO:0000256" key="1">
    <source>
        <dbReference type="SAM" id="SignalP"/>
    </source>
</evidence>
<keyword evidence="1" id="KW-0732">Signal</keyword>
<feature type="chain" id="PRO_5034921303" description="Iminophenyl-pyruvate dimer synthase domain-containing protein" evidence="1">
    <location>
        <begin position="19"/>
        <end position="305"/>
    </location>
</feature>
<dbReference type="Pfam" id="PF13668">
    <property type="entry name" value="Ferritin_2"/>
    <property type="match status" value="1"/>
</dbReference>
<dbReference type="OrthoDB" id="1001765at2759"/>
<accession>A0A8H4RU88</accession>
<keyword evidence="3" id="KW-1185">Reference proteome</keyword>
<name>A0A8H4RU88_9HELO</name>
<evidence type="ECO:0008006" key="4">
    <source>
        <dbReference type="Google" id="ProtNLM"/>
    </source>
</evidence>
<protein>
    <recommendedName>
        <fullName evidence="4">Iminophenyl-pyruvate dimer synthase domain-containing protein</fullName>
    </recommendedName>
</protein>
<dbReference type="AlphaFoldDB" id="A0A8H4RU88"/>
<feature type="signal peptide" evidence="1">
    <location>
        <begin position="1"/>
        <end position="18"/>
    </location>
</feature>
<evidence type="ECO:0000313" key="2">
    <source>
        <dbReference type="EMBL" id="KAF4636122.1"/>
    </source>
</evidence>